<feature type="domain" description="Acyltransferase 3" evidence="3">
    <location>
        <begin position="23"/>
        <end position="352"/>
    </location>
</feature>
<feature type="region of interest" description="Disordered" evidence="1">
    <location>
        <begin position="394"/>
        <end position="420"/>
    </location>
</feature>
<dbReference type="Pfam" id="PF01757">
    <property type="entry name" value="Acyl_transf_3"/>
    <property type="match status" value="1"/>
</dbReference>
<evidence type="ECO:0000256" key="2">
    <source>
        <dbReference type="SAM" id="Phobius"/>
    </source>
</evidence>
<dbReference type="GO" id="GO:0016020">
    <property type="term" value="C:membrane"/>
    <property type="evidence" value="ECO:0007669"/>
    <property type="project" value="TreeGrafter"/>
</dbReference>
<organism evidence="5 6">
    <name type="scientific">Brachybacterium alimentarium</name>
    <dbReference type="NCBI Taxonomy" id="47845"/>
    <lineage>
        <taxon>Bacteria</taxon>
        <taxon>Bacillati</taxon>
        <taxon>Actinomycetota</taxon>
        <taxon>Actinomycetes</taxon>
        <taxon>Micrococcales</taxon>
        <taxon>Dermabacteraceae</taxon>
        <taxon>Brachybacterium</taxon>
    </lineage>
</organism>
<feature type="transmembrane region" description="Helical" evidence="2">
    <location>
        <begin position="25"/>
        <end position="41"/>
    </location>
</feature>
<reference evidence="5 6" key="1">
    <citation type="journal article" date="2017" name="Elife">
        <title>Extensive horizontal gene transfer in cheese-associated bacteria.</title>
        <authorList>
            <person name="Bonham K.S."/>
            <person name="Wolfe B.E."/>
            <person name="Dutton R.J."/>
        </authorList>
    </citation>
    <scope>NUCLEOTIDE SEQUENCE [LARGE SCALE GENOMIC DNA]</scope>
    <source>
        <strain evidence="5 6">341_9</strain>
    </source>
</reference>
<dbReference type="RefSeq" id="WP_096166783.1">
    <property type="nucleotide sequence ID" value="NZ_JBQQHT010000049.1"/>
</dbReference>
<dbReference type="GeneID" id="95328947"/>
<dbReference type="Proteomes" id="UP000218598">
    <property type="component" value="Unassembled WGS sequence"/>
</dbReference>
<keyword evidence="2" id="KW-0812">Transmembrane</keyword>
<dbReference type="InterPro" id="IPR002656">
    <property type="entry name" value="Acyl_transf_3_dom"/>
</dbReference>
<proteinExistence type="predicted"/>
<feature type="transmembrane region" description="Helical" evidence="2">
    <location>
        <begin position="303"/>
        <end position="326"/>
    </location>
</feature>
<dbReference type="OrthoDB" id="3404679at2"/>
<feature type="transmembrane region" description="Helical" evidence="2">
    <location>
        <begin position="271"/>
        <end position="291"/>
    </location>
</feature>
<feature type="transmembrane region" description="Helical" evidence="2">
    <location>
        <begin position="88"/>
        <end position="108"/>
    </location>
</feature>
<dbReference type="InterPro" id="IPR050879">
    <property type="entry name" value="Acyltransferase_3"/>
</dbReference>
<feature type="domain" description="SGNH" evidence="4">
    <location>
        <begin position="443"/>
        <end position="669"/>
    </location>
</feature>
<dbReference type="EMBL" id="NRGR01000021">
    <property type="protein sequence ID" value="PCC38517.1"/>
    <property type="molecule type" value="Genomic_DNA"/>
</dbReference>
<keyword evidence="5" id="KW-0808">Transferase</keyword>
<feature type="transmembrane region" description="Helical" evidence="2">
    <location>
        <begin position="372"/>
        <end position="394"/>
    </location>
</feature>
<feature type="transmembrane region" description="Helical" evidence="2">
    <location>
        <begin position="332"/>
        <end position="352"/>
    </location>
</feature>
<feature type="transmembrane region" description="Helical" evidence="2">
    <location>
        <begin position="241"/>
        <end position="259"/>
    </location>
</feature>
<feature type="transmembrane region" description="Helical" evidence="2">
    <location>
        <begin position="209"/>
        <end position="229"/>
    </location>
</feature>
<keyword evidence="5" id="KW-0012">Acyltransferase</keyword>
<evidence type="ECO:0000259" key="4">
    <source>
        <dbReference type="Pfam" id="PF19040"/>
    </source>
</evidence>
<evidence type="ECO:0000313" key="6">
    <source>
        <dbReference type="Proteomes" id="UP000218598"/>
    </source>
</evidence>
<dbReference type="PANTHER" id="PTHR23028">
    <property type="entry name" value="ACETYLTRANSFERASE"/>
    <property type="match status" value="1"/>
</dbReference>
<feature type="transmembrane region" description="Helical" evidence="2">
    <location>
        <begin position="182"/>
        <end position="203"/>
    </location>
</feature>
<name>A0A2A3YGU5_9MICO</name>
<dbReference type="GO" id="GO:0016747">
    <property type="term" value="F:acyltransferase activity, transferring groups other than amino-acyl groups"/>
    <property type="evidence" value="ECO:0007669"/>
    <property type="project" value="InterPro"/>
</dbReference>
<keyword evidence="6" id="KW-1185">Reference proteome</keyword>
<feature type="transmembrane region" description="Helical" evidence="2">
    <location>
        <begin position="47"/>
        <end position="67"/>
    </location>
</feature>
<feature type="transmembrane region" description="Helical" evidence="2">
    <location>
        <begin position="159"/>
        <end position="175"/>
    </location>
</feature>
<evidence type="ECO:0000259" key="3">
    <source>
        <dbReference type="Pfam" id="PF01757"/>
    </source>
</evidence>
<dbReference type="GO" id="GO:0009103">
    <property type="term" value="P:lipopolysaccharide biosynthetic process"/>
    <property type="evidence" value="ECO:0007669"/>
    <property type="project" value="TreeGrafter"/>
</dbReference>
<dbReference type="PANTHER" id="PTHR23028:SF53">
    <property type="entry name" value="ACYL_TRANSF_3 DOMAIN-CONTAINING PROTEIN"/>
    <property type="match status" value="1"/>
</dbReference>
<keyword evidence="2" id="KW-0472">Membrane</keyword>
<dbReference type="Pfam" id="PF19040">
    <property type="entry name" value="SGNH"/>
    <property type="match status" value="1"/>
</dbReference>
<evidence type="ECO:0000313" key="5">
    <source>
        <dbReference type="EMBL" id="PCC38517.1"/>
    </source>
</evidence>
<gene>
    <name evidence="5" type="ORF">CIK66_13095</name>
</gene>
<comment type="caution">
    <text evidence="5">The sequence shown here is derived from an EMBL/GenBank/DDBJ whole genome shotgun (WGS) entry which is preliminary data.</text>
</comment>
<evidence type="ECO:0000256" key="1">
    <source>
        <dbReference type="SAM" id="MobiDB-lite"/>
    </source>
</evidence>
<accession>A0A2A3YGU5</accession>
<protein>
    <submittedName>
        <fullName evidence="5">Acyltransferase</fullName>
    </submittedName>
</protein>
<dbReference type="InterPro" id="IPR043968">
    <property type="entry name" value="SGNH"/>
</dbReference>
<dbReference type="AlphaFoldDB" id="A0A2A3YGU5"/>
<keyword evidence="2" id="KW-1133">Transmembrane helix</keyword>
<sequence length="680" mass="74135">MTAATGKSTEAPASKKSGFRPDVQGLRAIAVLLVVLYHAGVSRLSGGYVGVDVFFVISGFLITTHLLEMLQTHGRIRFGSFYAKRARRILPASLLVGLLTVVAAWIWMPPLLMNEVARGAVAAALYVPNMLFASQETNYLAETSPSVFQHYWSLGIEEQFYLFWPAILALGFWLGRRSEKRLLIMAAVLTAGSFALCVAWMGVSQPWTFFSLPTRAWELGAGALVAFLMRTGAPWLRRVGIGLLSWVGLGLLLGVGLLYQEETPFPGYTAALPVIATALLIIGGAAPGALNANRLLSLRPFQFVGAISYSLYLVHWPLLVIPQVAVGEENPLPLWSTLALGALAVPVAWLLFRFVERPVIAWSPLRTRSQLWTGVSALAASAVLIAAGSGAHLATEQEDTTTDKTASAEEVTEEPEGTDFVPANLTPTLEDADDDNPAIYDNDCHRDKEGTDSSGCQIGDNEDAPLVFLFGDSHAASWYPALEELAKDGKIRLDTNTKSSCYSANVQEELEGVPYTDCDQWRQGVIDRINEEQPELVLMANYGAERIDRVGGTDDFGADWQQSMESTISAIDGPQVDVIADVPHQDVTPAVCLSKDLESADECAIPRAEAFDPAVVEAEKAATEDTDARYLDFSDYLCNEEECPMIIGNFLVYRDGHHLTAHYSRELTEPLWEELSSALD</sequence>